<dbReference type="Pfam" id="PF01400">
    <property type="entry name" value="Astacin"/>
    <property type="match status" value="1"/>
</dbReference>
<dbReference type="PROSITE" id="PS51864">
    <property type="entry name" value="ASTACIN"/>
    <property type="match status" value="1"/>
</dbReference>
<evidence type="ECO:0000256" key="7">
    <source>
        <dbReference type="ARBA" id="ARBA00023157"/>
    </source>
</evidence>
<evidence type="ECO:0000256" key="6">
    <source>
        <dbReference type="ARBA" id="ARBA00023049"/>
    </source>
</evidence>
<comment type="cofactor">
    <cofactor evidence="9 10">
        <name>Zn(2+)</name>
        <dbReference type="ChEBI" id="CHEBI:29105"/>
    </cofactor>
    <text evidence="9 10">Binds 1 zinc ion per subunit.</text>
</comment>
<organism evidence="13 14">
    <name type="scientific">Petrolisthes cinctipes</name>
    <name type="common">Flat porcelain crab</name>
    <dbReference type="NCBI Taxonomy" id="88211"/>
    <lineage>
        <taxon>Eukaryota</taxon>
        <taxon>Metazoa</taxon>
        <taxon>Ecdysozoa</taxon>
        <taxon>Arthropoda</taxon>
        <taxon>Crustacea</taxon>
        <taxon>Multicrustacea</taxon>
        <taxon>Malacostraca</taxon>
        <taxon>Eumalacostraca</taxon>
        <taxon>Eucarida</taxon>
        <taxon>Decapoda</taxon>
        <taxon>Pleocyemata</taxon>
        <taxon>Anomura</taxon>
        <taxon>Galatheoidea</taxon>
        <taxon>Porcellanidae</taxon>
        <taxon>Petrolisthes</taxon>
    </lineage>
</organism>
<dbReference type="InterPro" id="IPR006026">
    <property type="entry name" value="Peptidase_Metallo"/>
</dbReference>
<comment type="caution">
    <text evidence="8">Lacks conserved residue(s) required for the propagation of feature annotation.</text>
</comment>
<evidence type="ECO:0000256" key="8">
    <source>
        <dbReference type="PROSITE-ProRule" id="PRU00059"/>
    </source>
</evidence>
<proteinExistence type="predicted"/>
<evidence type="ECO:0000259" key="11">
    <source>
        <dbReference type="PROSITE" id="PS01180"/>
    </source>
</evidence>
<keyword evidence="7" id="KW-1015">Disulfide bond</keyword>
<keyword evidence="10" id="KW-0732">Signal</keyword>
<dbReference type="SMART" id="SM00042">
    <property type="entry name" value="CUB"/>
    <property type="match status" value="1"/>
</dbReference>
<keyword evidence="3 9" id="KW-0479">Metal-binding</keyword>
<dbReference type="AlphaFoldDB" id="A0AAE1G3N8"/>
<keyword evidence="14" id="KW-1185">Reference proteome</keyword>
<dbReference type="SUPFAM" id="SSF55486">
    <property type="entry name" value="Metalloproteases ('zincins'), catalytic domain"/>
    <property type="match status" value="1"/>
</dbReference>
<dbReference type="PROSITE" id="PS01180">
    <property type="entry name" value="CUB"/>
    <property type="match status" value="2"/>
</dbReference>
<dbReference type="PANTHER" id="PTHR10127">
    <property type="entry name" value="DISCOIDIN, CUB, EGF, LAMININ , AND ZINC METALLOPROTEASE DOMAIN CONTAINING"/>
    <property type="match status" value="1"/>
</dbReference>
<comment type="caution">
    <text evidence="13">The sequence shown here is derived from an EMBL/GenBank/DDBJ whole genome shotgun (WGS) entry which is preliminary data.</text>
</comment>
<dbReference type="Pfam" id="PF00431">
    <property type="entry name" value="CUB"/>
    <property type="match status" value="1"/>
</dbReference>
<dbReference type="GO" id="GO:0004222">
    <property type="term" value="F:metalloendopeptidase activity"/>
    <property type="evidence" value="ECO:0007669"/>
    <property type="project" value="UniProtKB-UniRule"/>
</dbReference>
<evidence type="ECO:0000256" key="1">
    <source>
        <dbReference type="ARBA" id="ARBA00022536"/>
    </source>
</evidence>
<feature type="domain" description="Peptidase M12A" evidence="12">
    <location>
        <begin position="90"/>
        <end position="293"/>
    </location>
</feature>
<accession>A0AAE1G3N8</accession>
<dbReference type="SUPFAM" id="SSF49854">
    <property type="entry name" value="Spermadhesin, CUB domain"/>
    <property type="match status" value="2"/>
</dbReference>
<feature type="domain" description="CUB" evidence="11">
    <location>
        <begin position="513"/>
        <end position="631"/>
    </location>
</feature>
<dbReference type="EC" id="3.4.24.-" evidence="10"/>
<dbReference type="InterPro" id="IPR000859">
    <property type="entry name" value="CUB_dom"/>
</dbReference>
<evidence type="ECO:0000256" key="5">
    <source>
        <dbReference type="ARBA" id="ARBA00022833"/>
    </source>
</evidence>
<keyword evidence="2 9" id="KW-0645">Protease</keyword>
<name>A0AAE1G3N8_PETCI</name>
<keyword evidence="1" id="KW-0245">EGF-like domain</keyword>
<keyword evidence="4 9" id="KW-0378">Hydrolase</keyword>
<sequence length="631" mass="70714">MGALRVLSLLVALLSPVTSSIVFQDDEVYIRQDPTVTLNSLIDHRQVIVNDSLSTDFMELNPEEVDGKKLFEGDIMLTDEQWRMLKEERKFQTYGNLYKWQQGPSGDPLVPYIFERTIAAGSTTANAINAGIAHWEANTCIKFEKTTNTAQPHIRFHVGSGCWSYIGRQYSYFPNGQRISIGRGCETMGIVAHEIGHAIGFHHEQSRSDRDNYVLIHSNNIRPSASGNFAKANTIDVVPYDYESVMHYSSKAFSFNGFPTITTIDPSKNYLIGNRDGLTFRDILLANLMYGCVASWESSCGKSSSSCGGEGYIGASCSCVCPPDRTGNNCQTQIPPPAALRCTVDIQAPACHTPVIKFTQFRLYPKVRCENNQACCYHDSLELRENYPNTAPDMYCNTDLAGQTVTSNSQRVVLFYYKIWASAQLAADITFAPTASAFHMKSIVFDLDPTDCEDYVMVTSLFGKTQKFCGSKSKINFKSPSFNFILDFVTNDMDNSMGFNISLIPRITPNQDCHEVITLEAGQKYTLDSPFFGQGKMKKKAYCEWRLVAPEGSNIQVKQLISRLKPSSNCMKDFLLLNGNMEKLYPPATSLQYCNKFNTMDVMTTDTNMLYVAYQKKRAKTKGFRLIAMVV</sequence>
<feature type="chain" id="PRO_5041774072" description="Metalloendopeptidase" evidence="10">
    <location>
        <begin position="20"/>
        <end position="631"/>
    </location>
</feature>
<dbReference type="PANTHER" id="PTHR10127:SF780">
    <property type="entry name" value="METALLOENDOPEPTIDASE"/>
    <property type="match status" value="1"/>
</dbReference>
<evidence type="ECO:0000256" key="4">
    <source>
        <dbReference type="ARBA" id="ARBA00022801"/>
    </source>
</evidence>
<evidence type="ECO:0000256" key="9">
    <source>
        <dbReference type="PROSITE-ProRule" id="PRU01211"/>
    </source>
</evidence>
<reference evidence="13" key="1">
    <citation type="submission" date="2023-10" db="EMBL/GenBank/DDBJ databases">
        <title>Genome assemblies of two species of porcelain crab, Petrolisthes cinctipes and Petrolisthes manimaculis (Anomura: Porcellanidae).</title>
        <authorList>
            <person name="Angst P."/>
        </authorList>
    </citation>
    <scope>NUCLEOTIDE SEQUENCE</scope>
    <source>
        <strain evidence="13">PB745_01</strain>
        <tissue evidence="13">Gill</tissue>
    </source>
</reference>
<dbReference type="GO" id="GO:0008270">
    <property type="term" value="F:zinc ion binding"/>
    <property type="evidence" value="ECO:0007669"/>
    <property type="project" value="UniProtKB-UniRule"/>
</dbReference>
<dbReference type="InterPro" id="IPR001506">
    <property type="entry name" value="Peptidase_M12A"/>
</dbReference>
<dbReference type="SMART" id="SM00235">
    <property type="entry name" value="ZnMc"/>
    <property type="match status" value="1"/>
</dbReference>
<evidence type="ECO:0000259" key="12">
    <source>
        <dbReference type="PROSITE" id="PS51864"/>
    </source>
</evidence>
<feature type="domain" description="CUB" evidence="11">
    <location>
        <begin position="307"/>
        <end position="445"/>
    </location>
</feature>
<keyword evidence="6 9" id="KW-0482">Metalloprotease</keyword>
<dbReference type="PRINTS" id="PR00480">
    <property type="entry name" value="ASTACIN"/>
</dbReference>
<dbReference type="GO" id="GO:0006508">
    <property type="term" value="P:proteolysis"/>
    <property type="evidence" value="ECO:0007669"/>
    <property type="project" value="UniProtKB-KW"/>
</dbReference>
<evidence type="ECO:0000313" key="14">
    <source>
        <dbReference type="Proteomes" id="UP001286313"/>
    </source>
</evidence>
<dbReference type="Gene3D" id="2.60.120.290">
    <property type="entry name" value="Spermadhesin, CUB domain"/>
    <property type="match status" value="2"/>
</dbReference>
<feature type="binding site" evidence="9">
    <location>
        <position position="197"/>
    </location>
    <ligand>
        <name>Zn(2+)</name>
        <dbReference type="ChEBI" id="CHEBI:29105"/>
        <note>catalytic</note>
    </ligand>
</feature>
<dbReference type="CDD" id="cd04280">
    <property type="entry name" value="ZnMc_astacin_like"/>
    <property type="match status" value="1"/>
</dbReference>
<dbReference type="EMBL" id="JAWQEG010000854">
    <property type="protein sequence ID" value="KAK3884756.1"/>
    <property type="molecule type" value="Genomic_DNA"/>
</dbReference>
<feature type="signal peptide" evidence="10">
    <location>
        <begin position="1"/>
        <end position="19"/>
    </location>
</feature>
<evidence type="ECO:0000256" key="3">
    <source>
        <dbReference type="ARBA" id="ARBA00022723"/>
    </source>
</evidence>
<protein>
    <recommendedName>
        <fullName evidence="10">Metalloendopeptidase</fullName>
        <ecNumber evidence="10">3.4.24.-</ecNumber>
    </recommendedName>
</protein>
<evidence type="ECO:0000313" key="13">
    <source>
        <dbReference type="EMBL" id="KAK3884756.1"/>
    </source>
</evidence>
<evidence type="ECO:0000256" key="10">
    <source>
        <dbReference type="RuleBase" id="RU361183"/>
    </source>
</evidence>
<dbReference type="Proteomes" id="UP001286313">
    <property type="component" value="Unassembled WGS sequence"/>
</dbReference>
<dbReference type="InterPro" id="IPR034035">
    <property type="entry name" value="Astacin-like_dom"/>
</dbReference>
<feature type="active site" evidence="9">
    <location>
        <position position="194"/>
    </location>
</feature>
<feature type="binding site" evidence="9">
    <location>
        <position position="203"/>
    </location>
    <ligand>
        <name>Zn(2+)</name>
        <dbReference type="ChEBI" id="CHEBI:29105"/>
        <note>catalytic</note>
    </ligand>
</feature>
<feature type="binding site" evidence="9">
    <location>
        <position position="193"/>
    </location>
    <ligand>
        <name>Zn(2+)</name>
        <dbReference type="ChEBI" id="CHEBI:29105"/>
        <note>catalytic</note>
    </ligand>
</feature>
<dbReference type="InterPro" id="IPR035914">
    <property type="entry name" value="Sperma_CUB_dom_sf"/>
</dbReference>
<keyword evidence="5 9" id="KW-0862">Zinc</keyword>
<gene>
    <name evidence="13" type="ORF">Pcinc_010995</name>
</gene>
<dbReference type="Gene3D" id="3.40.390.10">
    <property type="entry name" value="Collagenase (Catalytic Domain)"/>
    <property type="match status" value="1"/>
</dbReference>
<dbReference type="InterPro" id="IPR024079">
    <property type="entry name" value="MetalloPept_cat_dom_sf"/>
</dbReference>
<evidence type="ECO:0000256" key="2">
    <source>
        <dbReference type="ARBA" id="ARBA00022670"/>
    </source>
</evidence>